<evidence type="ECO:0000256" key="2">
    <source>
        <dbReference type="SAM" id="SignalP"/>
    </source>
</evidence>
<gene>
    <name evidence="3" type="primary">Contig15564.g16585</name>
    <name evidence="3" type="ORF">STYLEM_4388</name>
</gene>
<proteinExistence type="predicted"/>
<keyword evidence="4" id="KW-1185">Reference proteome</keyword>
<keyword evidence="2" id="KW-0732">Signal</keyword>
<dbReference type="InParanoid" id="A0A078A1Q7"/>
<reference evidence="3 4" key="1">
    <citation type="submission" date="2014-06" db="EMBL/GenBank/DDBJ databases">
        <authorList>
            <person name="Swart Estienne"/>
        </authorList>
    </citation>
    <scope>NUCLEOTIDE SEQUENCE [LARGE SCALE GENOMIC DNA]</scope>
    <source>
        <strain evidence="3 4">130c</strain>
    </source>
</reference>
<name>A0A078A1Q7_STYLE</name>
<feature type="transmembrane region" description="Helical" evidence="1">
    <location>
        <begin position="202"/>
        <end position="220"/>
    </location>
</feature>
<sequence length="221" mass="24431">MNKFSLKQSLLVVLGLSANILAQNSTYNYTQHNAQCWGCVTAVPTAGFYCFSSTVTNGINLGVCQAARNTNAGWICGNTQDFCMDNPMNVLSGGDVVISQLDIIPIRNLTIRNGTTLKFTVKSQAEKSGFISLGYQDESKKSDTRKVLFYVYNNRLQTGADRRRFEMSHVNEVLLPHSDDTYTVFLASQKSDFNITLTKSNALYIIAGISTMLMGLISMLF</sequence>
<keyword evidence="1" id="KW-0472">Membrane</keyword>
<keyword evidence="1" id="KW-0812">Transmembrane</keyword>
<dbReference type="EMBL" id="CCKQ01004240">
    <property type="protein sequence ID" value="CDW75398.1"/>
    <property type="molecule type" value="Genomic_DNA"/>
</dbReference>
<protein>
    <submittedName>
        <fullName evidence="3">Uncharacterized protein</fullName>
    </submittedName>
</protein>
<keyword evidence="1" id="KW-1133">Transmembrane helix</keyword>
<evidence type="ECO:0000313" key="4">
    <source>
        <dbReference type="Proteomes" id="UP000039865"/>
    </source>
</evidence>
<feature type="signal peptide" evidence="2">
    <location>
        <begin position="1"/>
        <end position="22"/>
    </location>
</feature>
<dbReference type="Proteomes" id="UP000039865">
    <property type="component" value="Unassembled WGS sequence"/>
</dbReference>
<organism evidence="3 4">
    <name type="scientific">Stylonychia lemnae</name>
    <name type="common">Ciliate</name>
    <dbReference type="NCBI Taxonomy" id="5949"/>
    <lineage>
        <taxon>Eukaryota</taxon>
        <taxon>Sar</taxon>
        <taxon>Alveolata</taxon>
        <taxon>Ciliophora</taxon>
        <taxon>Intramacronucleata</taxon>
        <taxon>Spirotrichea</taxon>
        <taxon>Stichotrichia</taxon>
        <taxon>Sporadotrichida</taxon>
        <taxon>Oxytrichidae</taxon>
        <taxon>Stylonychinae</taxon>
        <taxon>Stylonychia</taxon>
    </lineage>
</organism>
<evidence type="ECO:0000313" key="3">
    <source>
        <dbReference type="EMBL" id="CDW75398.1"/>
    </source>
</evidence>
<dbReference type="AlphaFoldDB" id="A0A078A1Q7"/>
<accession>A0A078A1Q7</accession>
<evidence type="ECO:0000256" key="1">
    <source>
        <dbReference type="SAM" id="Phobius"/>
    </source>
</evidence>
<feature type="chain" id="PRO_5001729102" evidence="2">
    <location>
        <begin position="23"/>
        <end position="221"/>
    </location>
</feature>